<dbReference type="STRING" id="7574.A0A1S3JEA3"/>
<feature type="repeat" description="Cys-rich GLG1" evidence="8">
    <location>
        <begin position="828"/>
        <end position="888"/>
    </location>
</feature>
<feature type="chain" id="PRO_5010222793" evidence="11">
    <location>
        <begin position="23"/>
        <end position="1220"/>
    </location>
</feature>
<dbReference type="InParanoid" id="A0A1S3JEA3"/>
<feature type="repeat" description="Cys-rich GLG1" evidence="8">
    <location>
        <begin position="303"/>
        <end position="363"/>
    </location>
</feature>
<dbReference type="Pfam" id="PF00839">
    <property type="entry name" value="Cys_rich_FGFR"/>
    <property type="match status" value="15"/>
</dbReference>
<reference evidence="13" key="1">
    <citation type="submission" date="2025-08" db="UniProtKB">
        <authorList>
            <consortium name="RefSeq"/>
        </authorList>
    </citation>
    <scope>IDENTIFICATION</scope>
    <source>
        <tissue evidence="13">Gonads</tissue>
    </source>
</reference>
<evidence type="ECO:0000256" key="4">
    <source>
        <dbReference type="ARBA" id="ARBA00022737"/>
    </source>
</evidence>
<keyword evidence="6 10" id="KW-0472">Membrane</keyword>
<comment type="subcellular location">
    <subcellularLocation>
        <location evidence="1">Membrane</location>
        <topology evidence="1">Single-pass type I membrane protein</topology>
    </subcellularLocation>
</comment>
<evidence type="ECO:0000256" key="8">
    <source>
        <dbReference type="PROSITE-ProRule" id="PRU00622"/>
    </source>
</evidence>
<evidence type="ECO:0000313" key="12">
    <source>
        <dbReference type="Proteomes" id="UP000085678"/>
    </source>
</evidence>
<proteinExistence type="predicted"/>
<keyword evidence="12" id="KW-1185">Reference proteome</keyword>
<evidence type="ECO:0000256" key="5">
    <source>
        <dbReference type="ARBA" id="ARBA00022989"/>
    </source>
</evidence>
<feature type="repeat" description="Cys-rich GLG1" evidence="8">
    <location>
        <begin position="176"/>
        <end position="238"/>
    </location>
</feature>
<protein>
    <submittedName>
        <fullName evidence="13">Golgi apparatus protein 1 isoform X1</fullName>
    </submittedName>
</protein>
<organism evidence="12 13">
    <name type="scientific">Lingula anatina</name>
    <name type="common">Brachiopod</name>
    <name type="synonym">Lingula unguis</name>
    <dbReference type="NCBI Taxonomy" id="7574"/>
    <lineage>
        <taxon>Eukaryota</taxon>
        <taxon>Metazoa</taxon>
        <taxon>Spiralia</taxon>
        <taxon>Lophotrochozoa</taxon>
        <taxon>Brachiopoda</taxon>
        <taxon>Linguliformea</taxon>
        <taxon>Lingulata</taxon>
        <taxon>Lingulida</taxon>
        <taxon>Linguloidea</taxon>
        <taxon>Lingulidae</taxon>
        <taxon>Lingula</taxon>
    </lineage>
</organism>
<dbReference type="FunCoup" id="A0A1S3JEA3">
    <property type="interactions" value="2468"/>
</dbReference>
<feature type="repeat" description="Cys-rich GLG1" evidence="8">
    <location>
        <begin position="500"/>
        <end position="562"/>
    </location>
</feature>
<evidence type="ECO:0000256" key="11">
    <source>
        <dbReference type="SAM" id="SignalP"/>
    </source>
</evidence>
<gene>
    <name evidence="13" type="primary">LOC106172528</name>
</gene>
<feature type="signal peptide" evidence="11">
    <location>
        <begin position="1"/>
        <end position="22"/>
    </location>
</feature>
<dbReference type="KEGG" id="lak:106172528"/>
<name>A0A1S3JEA3_LINAN</name>
<evidence type="ECO:0000313" key="13">
    <source>
        <dbReference type="RefSeq" id="XP_013408737.1"/>
    </source>
</evidence>
<keyword evidence="5 10" id="KW-1133">Transmembrane helix</keyword>
<feature type="repeat" description="Cys-rich GLG1" evidence="8">
    <location>
        <begin position="642"/>
        <end position="701"/>
    </location>
</feature>
<feature type="region of interest" description="Disordered" evidence="9">
    <location>
        <begin position="65"/>
        <end position="136"/>
    </location>
</feature>
<dbReference type="PANTHER" id="PTHR11884">
    <property type="entry name" value="SELECTIN LIGAND RELATED"/>
    <property type="match status" value="1"/>
</dbReference>
<dbReference type="InterPro" id="IPR017873">
    <property type="entry name" value="Cys-rich_GLG1_repeat_euk"/>
</dbReference>
<dbReference type="InterPro" id="IPR001893">
    <property type="entry name" value="Cys-rich_GLG1_repeat"/>
</dbReference>
<feature type="repeat" description="Cys-rich GLG1" evidence="8">
    <location>
        <begin position="432"/>
        <end position="492"/>
    </location>
</feature>
<dbReference type="OrthoDB" id="2015434at2759"/>
<evidence type="ECO:0000256" key="6">
    <source>
        <dbReference type="ARBA" id="ARBA00023136"/>
    </source>
</evidence>
<keyword evidence="4" id="KW-0677">Repeat</keyword>
<dbReference type="InterPro" id="IPR039728">
    <property type="entry name" value="GLG1"/>
</dbReference>
<accession>A0A1S3JEA3</accession>
<evidence type="ECO:0000256" key="1">
    <source>
        <dbReference type="ARBA" id="ARBA00004479"/>
    </source>
</evidence>
<feature type="repeat" description="Cys-rich GLG1" evidence="8">
    <location>
        <begin position="1013"/>
        <end position="1080"/>
    </location>
</feature>
<dbReference type="PANTHER" id="PTHR11884:SF1">
    <property type="entry name" value="GOLGI APPARATUS PROTEIN 1"/>
    <property type="match status" value="1"/>
</dbReference>
<dbReference type="Proteomes" id="UP000085678">
    <property type="component" value="Unplaced"/>
</dbReference>
<evidence type="ECO:0000256" key="3">
    <source>
        <dbReference type="ARBA" id="ARBA00022729"/>
    </source>
</evidence>
<dbReference type="AlphaFoldDB" id="A0A1S3JEA3"/>
<keyword evidence="2 10" id="KW-0812">Transmembrane</keyword>
<evidence type="ECO:0000256" key="7">
    <source>
        <dbReference type="ARBA" id="ARBA00023180"/>
    </source>
</evidence>
<dbReference type="RefSeq" id="XP_013408737.1">
    <property type="nucleotide sequence ID" value="XM_013553283.1"/>
</dbReference>
<keyword evidence="3 11" id="KW-0732">Signal</keyword>
<feature type="repeat" description="Cys-rich GLG1" evidence="8">
    <location>
        <begin position="1082"/>
        <end position="1142"/>
    </location>
</feature>
<feature type="compositionally biased region" description="Low complexity" evidence="9">
    <location>
        <begin position="65"/>
        <end position="93"/>
    </location>
</feature>
<keyword evidence="7" id="KW-0325">Glycoprotein</keyword>
<feature type="transmembrane region" description="Helical" evidence="10">
    <location>
        <begin position="1188"/>
        <end position="1210"/>
    </location>
</feature>
<evidence type="ECO:0000256" key="10">
    <source>
        <dbReference type="SAM" id="Phobius"/>
    </source>
</evidence>
<feature type="repeat" description="Cys-rich GLG1" evidence="8">
    <location>
        <begin position="762"/>
        <end position="821"/>
    </location>
</feature>
<dbReference type="GO" id="GO:0000139">
    <property type="term" value="C:Golgi membrane"/>
    <property type="evidence" value="ECO:0007669"/>
    <property type="project" value="InterPro"/>
</dbReference>
<dbReference type="PROSITE" id="PS51289">
    <property type="entry name" value="GLG1_C_RICH"/>
    <property type="match status" value="9"/>
</dbReference>
<dbReference type="GO" id="GO:0017134">
    <property type="term" value="F:fibroblast growth factor binding"/>
    <property type="evidence" value="ECO:0007669"/>
    <property type="project" value="TreeGrafter"/>
</dbReference>
<sequence length="1220" mass="139687">MADHRRVLPIFAVFLLLHCVWGEGKINQNALPNENSNSQQEMALERQKRIETRGNGQFANAINMQQQPRQPAGAVPQVPAGGQGQGNMQRQGNQIGGGGLAFKQNPAVDYKSPNRSPGSFQQQQQAAHPTPPMKLAENPDCKEEIKHYCSHNLANSMSNNFAVLDCLQNDLKENQQLTPKCQHVVYDYKRQLTTDVRFDSAAFEVCKDPLSKLPECNKLQQGGGEIIPCLIENMENITNQNCQLFLKKMASLIFSDYRLIKNFVERCGNDISRFKCGRSEDDRDDSPHNQGRTIKCLERHYSELDEGCNQQIMRVAELQSDDYHMDRPLYFACKDDREKFCRDVKAGHGRIFKCLYKHKFERTMSAECQEMVTLRQKLVHADYKVGHALAEGCAKDIKMFKCAKHARDHQNQPGRLSEILLCLENERKKGKKVSAECQSEMNNWRRSLMEDYQLTPEVAKDCSTEVTQYCDGGTERGGKTLHCLMDLARPRERQFDKQPRISEQCLRALEGLIKVADAAEDIRVDPSVMQACQPVASVLCKDVKPGDANVMACLMDKMESDKMTDECEERLVEIQYFVARDFNLAPRLYRKCWKVAQNYCGVQDWRTEMSENERKKRPPGFVLACLHRKFKEMPKDHLQKDDISRQCALEVKRVMHQRALNVDLEPRIEEPCMADLATYCSQETEKGAEVECLQDNYDSLSDECQEAVGNFTEDEDADIELDKILMKACMPMLRTFCQKEMEDDRDTGEVMECLIKQKHSPQMDLKCAAGIEHHQLITLKDYRFSHKFKEACKADVMKLCKNAKSKSQVVVCLSEHMRNDTLLDKVQRLSAKCLSQLKFELLQRSESIKLDPDLLQSCQEDIDHFCPDKNAGNAEVTECLRKKNPKKLSSSCRSMLFKREMVMERNPSVDFGFMTYCKSMVKHYCQDEEPSNYLTCLKRHKNEDNFDQKCRRKISDRQIEQNRDYRLNPALKSACTMDIPKFCKAVLQNKKSKDEDFEGEVINCLKTPYRKGRLSKNCEDQIGQIIRSAALDYRQDPVLARACEKELKAYCSEEVERVQNGQGGKGEVEECLKNLVKQNKIKPKSDCSNEVARILVEGKTDVHLDPILHQACSADLRHYCDGIEPGEGRLMSCLLTALDDRTIRLTKHCRILLQQRVDLWEYAAKIAPPETAADLWDQVMGSPSRNHFLLIIFAVISVMFIGGLCCGRVTKRVTAQAKNK</sequence>
<dbReference type="GeneID" id="106172528"/>
<evidence type="ECO:0000256" key="2">
    <source>
        <dbReference type="ARBA" id="ARBA00022692"/>
    </source>
</evidence>
<evidence type="ECO:0000256" key="9">
    <source>
        <dbReference type="SAM" id="MobiDB-lite"/>
    </source>
</evidence>